<name>A0A1D6F5J2_MAIZE</name>
<dbReference type="Gramene" id="Zm00001eb112770_T001">
    <property type="protein sequence ID" value="Zm00001eb112770_P001"/>
    <property type="gene ID" value="Zm00001eb112770"/>
</dbReference>
<dbReference type="Pfam" id="PF23559">
    <property type="entry name" value="WHD_DRP"/>
    <property type="match status" value="1"/>
</dbReference>
<evidence type="ECO:0000259" key="7">
    <source>
        <dbReference type="Pfam" id="PF00931"/>
    </source>
</evidence>
<protein>
    <submittedName>
        <fullName evidence="11">Disease resistance protein RPM1</fullName>
    </submittedName>
</protein>
<dbReference type="SMR" id="A0A1D6F5J2"/>
<dbReference type="InterPro" id="IPR027417">
    <property type="entry name" value="P-loop_NTPase"/>
</dbReference>
<evidence type="ECO:0000259" key="8">
    <source>
        <dbReference type="Pfam" id="PF18052"/>
    </source>
</evidence>
<dbReference type="FunFam" id="3.40.50.300:FF:001091">
    <property type="entry name" value="Probable disease resistance protein At1g61300"/>
    <property type="match status" value="1"/>
</dbReference>
<evidence type="ECO:0000313" key="13">
    <source>
        <dbReference type="Proteomes" id="UP000007305"/>
    </source>
</evidence>
<dbReference type="PRINTS" id="PR00364">
    <property type="entry name" value="DISEASERSIST"/>
</dbReference>
<reference evidence="12" key="3">
    <citation type="submission" date="2021-05" db="UniProtKB">
        <authorList>
            <consortium name="EnsemblPlants"/>
        </authorList>
    </citation>
    <scope>IDENTIFICATION</scope>
    <source>
        <strain evidence="12">cv. B73</strain>
    </source>
</reference>
<dbReference type="Pfam" id="PF23598">
    <property type="entry name" value="LRR_14"/>
    <property type="match status" value="1"/>
</dbReference>
<feature type="domain" description="Disease resistance N-terminal" evidence="8">
    <location>
        <begin position="12"/>
        <end position="95"/>
    </location>
</feature>
<dbReference type="ExpressionAtlas" id="A0A1D6F5J2">
    <property type="expression patterns" value="baseline"/>
</dbReference>
<evidence type="ECO:0000256" key="6">
    <source>
        <dbReference type="ARBA" id="ARBA00023054"/>
    </source>
</evidence>
<dbReference type="InterPro" id="IPR044974">
    <property type="entry name" value="Disease_R_plants"/>
</dbReference>
<dbReference type="Proteomes" id="UP000007305">
    <property type="component" value="Chromosome 2"/>
</dbReference>
<dbReference type="OMA" id="FERECNP"/>
<feature type="domain" description="Disease resistance R13L4/SHOC-2-like LRR" evidence="10">
    <location>
        <begin position="573"/>
        <end position="941"/>
    </location>
</feature>
<comment type="similarity">
    <text evidence="1">Belongs to the disease resistance NB-LRR family.</text>
</comment>
<evidence type="ECO:0000313" key="12">
    <source>
        <dbReference type="EnsemblPlants" id="Zm00001eb112770_P001"/>
    </source>
</evidence>
<feature type="domain" description="NB-ARC" evidence="7">
    <location>
        <begin position="195"/>
        <end position="346"/>
    </location>
</feature>
<dbReference type="AlphaFoldDB" id="A0A1D6F5J2"/>
<evidence type="ECO:0000256" key="2">
    <source>
        <dbReference type="ARBA" id="ARBA00022614"/>
    </source>
</evidence>
<dbReference type="SUPFAM" id="SSF52047">
    <property type="entry name" value="RNI-like"/>
    <property type="match status" value="1"/>
</dbReference>
<sequence>MGEFLVSASTGAMGSVLSKLATMLSDECKAFKNVRGDIKDLKKELEHMHAFLLAMADVEDPDEQTKLRARDVRELSYDIEDTIDKFTVHFERECNPKSRGFKVLVDKCRKLMTSDIKIRRQIAKEVKDIKNQIKDTSERYARYSTTAGGCSTRNVVVDTRVLAVFKDTSELVGLDGPSDELVKLLKFEEGDSAHHLEVVSIVGFGGLGKTTLANHVYNKLGENFDCRAFVSISRNPDTSMILNSILSQVGSQKNANGFAEVQQVIRDIREFLKDKRYFIVVDDIWDVQAWKILECAFAKGGRPGSRILITTRKMEVAKVCSSPPDEDHIYRIKALSDADSKKLFFKGIFGCEEKCPSELREASNGILKKCGGLPLAVITISSLLATGQKKEDQWERVHRSIGFAFGRSCEVDGMRGILSLSYFDLPHCLRSCLMYLTLFPEDYVIERVRLVHKWISEGFIVCGQDTNNLVELGDMYFHELINRSLIQPIDIGYDGKARGCRVHDTILDFLVQKSAEENFSATLMLRSNQQQQQQQQEASKFVRRLSLIAHGTSDQEEEANIYNVLEECMDTSHLRSYSIFGRGSKKLLSFIPYLNYLRVLDIEGCPTLEDDDLTNIGRLYQLRYLNVSKTGITSFPTDMEGLQHLDTLNARYCRRLRNLPKAFIWFKQLVRLIVTYGTRLPDGIGNLKNLQELGDVYVPKCSLNFPQELGELTNLRSLSIGLDTIQGDKACYMEKLVSSLCKLDACNLSDLSLVLALHGDGHGDDIVSFPALSSIRKVWLSSPGISKTTTRWLVSLVNLEYLNIYVADVIEQRDIELLVGSIPTTHLLDLTVTVRRTYNFVGPQVFIIRGFQQVQRFSFRSDDDSSGTLVVQVEGGSGGAMPTLKELKLKIHPPALNSAVLGGFDFGIQHLSCLASFTLRGVKMASSDVEAAERAFKSMVETIVLNDRLRHLAAPSSSRFVGM</sequence>
<dbReference type="Gene3D" id="1.20.5.4130">
    <property type="match status" value="1"/>
</dbReference>
<keyword evidence="5" id="KW-0611">Plant defense</keyword>
<dbReference type="InterPro" id="IPR055414">
    <property type="entry name" value="LRR_R13L4/SHOC2-like"/>
</dbReference>
<dbReference type="Gene3D" id="3.80.10.10">
    <property type="entry name" value="Ribonuclease Inhibitor"/>
    <property type="match status" value="1"/>
</dbReference>
<dbReference type="InterPro" id="IPR042197">
    <property type="entry name" value="Apaf_helical"/>
</dbReference>
<dbReference type="InterPro" id="IPR058922">
    <property type="entry name" value="WHD_DRP"/>
</dbReference>
<dbReference type="CDD" id="cd14798">
    <property type="entry name" value="RX-CC_like"/>
    <property type="match status" value="1"/>
</dbReference>
<dbReference type="GO" id="GO:0002758">
    <property type="term" value="P:innate immune response-activating signaling pathway"/>
    <property type="evidence" value="ECO:0007669"/>
    <property type="project" value="UniProtKB-ARBA"/>
</dbReference>
<evidence type="ECO:0000256" key="1">
    <source>
        <dbReference type="ARBA" id="ARBA00008894"/>
    </source>
</evidence>
<dbReference type="InterPro" id="IPR036388">
    <property type="entry name" value="WH-like_DNA-bd_sf"/>
</dbReference>
<dbReference type="InterPro" id="IPR038005">
    <property type="entry name" value="RX-like_CC"/>
</dbReference>
<evidence type="ECO:0000256" key="4">
    <source>
        <dbReference type="ARBA" id="ARBA00022741"/>
    </source>
</evidence>
<dbReference type="GO" id="GO:0042742">
    <property type="term" value="P:defense response to bacterium"/>
    <property type="evidence" value="ECO:0007669"/>
    <property type="project" value="UniProtKB-ARBA"/>
</dbReference>
<reference evidence="11 13" key="1">
    <citation type="submission" date="2015-12" db="EMBL/GenBank/DDBJ databases">
        <title>Update maize B73 reference genome by single molecule sequencing technologies.</title>
        <authorList>
            <consortium name="Maize Genome Sequencing Project"/>
            <person name="Ware D."/>
        </authorList>
    </citation>
    <scope>NUCLEOTIDE SEQUENCE [LARGE SCALE GENOMIC DNA]</scope>
    <source>
        <strain evidence="13">cv. B73</strain>
        <tissue evidence="11">Seedling</tissue>
    </source>
</reference>
<dbReference type="EnsemblPlants" id="Zm00001eb112770_T001">
    <property type="protein sequence ID" value="Zm00001eb112770_P001"/>
    <property type="gene ID" value="Zm00001eb112770"/>
</dbReference>
<dbReference type="GO" id="GO:0098542">
    <property type="term" value="P:defense response to other organism"/>
    <property type="evidence" value="ECO:0000318"/>
    <property type="project" value="GO_Central"/>
</dbReference>
<organism evidence="11">
    <name type="scientific">Zea mays</name>
    <name type="common">Maize</name>
    <dbReference type="NCBI Taxonomy" id="4577"/>
    <lineage>
        <taxon>Eukaryota</taxon>
        <taxon>Viridiplantae</taxon>
        <taxon>Streptophyta</taxon>
        <taxon>Embryophyta</taxon>
        <taxon>Tracheophyta</taxon>
        <taxon>Spermatophyta</taxon>
        <taxon>Magnoliopsida</taxon>
        <taxon>Liliopsida</taxon>
        <taxon>Poales</taxon>
        <taxon>Poaceae</taxon>
        <taxon>PACMAD clade</taxon>
        <taxon>Panicoideae</taxon>
        <taxon>Andropogonodae</taxon>
        <taxon>Andropogoneae</taxon>
        <taxon>Tripsacinae</taxon>
        <taxon>Zea</taxon>
    </lineage>
</organism>
<dbReference type="PANTHER" id="PTHR23155:SF901">
    <property type="entry name" value="DISEASE RESISTANCE PROTEIN RPM1"/>
    <property type="match status" value="1"/>
</dbReference>
<dbReference type="InterPro" id="IPR041118">
    <property type="entry name" value="Rx_N"/>
</dbReference>
<dbReference type="PANTHER" id="PTHR23155">
    <property type="entry name" value="DISEASE RESISTANCE PROTEIN RP"/>
    <property type="match status" value="1"/>
</dbReference>
<proteinExistence type="inferred from homology"/>
<keyword evidence="4" id="KW-0547">Nucleotide-binding</keyword>
<keyword evidence="6" id="KW-0175">Coiled coil</keyword>
<dbReference type="Gene3D" id="1.10.10.10">
    <property type="entry name" value="Winged helix-like DNA-binding domain superfamily/Winged helix DNA-binding domain"/>
    <property type="match status" value="1"/>
</dbReference>
<dbReference type="GO" id="GO:0043531">
    <property type="term" value="F:ADP binding"/>
    <property type="evidence" value="ECO:0007669"/>
    <property type="project" value="InterPro"/>
</dbReference>
<accession>A0A1D6F5J2</accession>
<keyword evidence="2" id="KW-0433">Leucine-rich repeat</keyword>
<reference evidence="12" key="2">
    <citation type="submission" date="2019-07" db="EMBL/GenBank/DDBJ databases">
        <authorList>
            <person name="Seetharam A."/>
            <person name="Woodhouse M."/>
            <person name="Cannon E."/>
        </authorList>
    </citation>
    <scope>NUCLEOTIDE SEQUENCE [LARGE SCALE GENOMIC DNA]</scope>
    <source>
        <strain evidence="12">cv. B73</strain>
    </source>
</reference>
<dbReference type="Gene3D" id="3.40.50.300">
    <property type="entry name" value="P-loop containing nucleotide triphosphate hydrolases"/>
    <property type="match status" value="1"/>
</dbReference>
<dbReference type="FunFam" id="1.10.10.10:FF:000322">
    <property type="entry name" value="Probable disease resistance protein At1g63360"/>
    <property type="match status" value="1"/>
</dbReference>
<dbReference type="SUPFAM" id="SSF52540">
    <property type="entry name" value="P-loop containing nucleoside triphosphate hydrolases"/>
    <property type="match status" value="1"/>
</dbReference>
<dbReference type="Pfam" id="PF00931">
    <property type="entry name" value="NB-ARC"/>
    <property type="match status" value="1"/>
</dbReference>
<keyword evidence="3" id="KW-0677">Repeat</keyword>
<dbReference type="GO" id="GO:0009626">
    <property type="term" value="P:plant-type hypersensitive response"/>
    <property type="evidence" value="ECO:0007669"/>
    <property type="project" value="UniProtKB-ARBA"/>
</dbReference>
<dbReference type="EMBL" id="CM007648">
    <property type="protein sequence ID" value="ONM26556.1"/>
    <property type="molecule type" value="Genomic_DNA"/>
</dbReference>
<dbReference type="InterPro" id="IPR032675">
    <property type="entry name" value="LRR_dom_sf"/>
</dbReference>
<dbReference type="Gene3D" id="1.10.8.430">
    <property type="entry name" value="Helical domain of apoptotic protease-activating factors"/>
    <property type="match status" value="1"/>
</dbReference>
<dbReference type="eggNOG" id="KOG4658">
    <property type="taxonomic scope" value="Eukaryota"/>
</dbReference>
<evidence type="ECO:0000259" key="9">
    <source>
        <dbReference type="Pfam" id="PF23559"/>
    </source>
</evidence>
<keyword evidence="13" id="KW-1185">Reference proteome</keyword>
<evidence type="ECO:0000256" key="5">
    <source>
        <dbReference type="ARBA" id="ARBA00022821"/>
    </source>
</evidence>
<feature type="domain" description="Disease resistance protein winged helix" evidence="9">
    <location>
        <begin position="438"/>
        <end position="509"/>
    </location>
</feature>
<evidence type="ECO:0000259" key="10">
    <source>
        <dbReference type="Pfam" id="PF23598"/>
    </source>
</evidence>
<evidence type="ECO:0000313" key="11">
    <source>
        <dbReference type="EMBL" id="ONM26556.1"/>
    </source>
</evidence>
<gene>
    <name evidence="11" type="ORF">ZEAMMB73_Zm00001d007323</name>
</gene>
<dbReference type="Pfam" id="PF18052">
    <property type="entry name" value="Rx_N"/>
    <property type="match status" value="1"/>
</dbReference>
<dbReference type="InterPro" id="IPR002182">
    <property type="entry name" value="NB-ARC"/>
</dbReference>
<evidence type="ECO:0000256" key="3">
    <source>
        <dbReference type="ARBA" id="ARBA00022737"/>
    </source>
</evidence>